<sequence length="120" mass="14010">MAKHDTWMPFYPADYLRDTMDLTTEEHGAYLLLILAAWQEGGALDDDPEALRRITRLSKAQWDRARPRLQRFFEVGGGKWLQKRVRREWEKARANTERKSRAGTVGAKAKWRHVQGDDGK</sequence>
<dbReference type="EMBL" id="JAEDAO010000001">
    <property type="protein sequence ID" value="MBK0392102.1"/>
    <property type="molecule type" value="Genomic_DNA"/>
</dbReference>
<dbReference type="AlphaFoldDB" id="A0A934PZW7"/>
<organism evidence="2 3">
    <name type="scientific">Ramlibacter algicola</name>
    <dbReference type="NCBI Taxonomy" id="2795217"/>
    <lineage>
        <taxon>Bacteria</taxon>
        <taxon>Pseudomonadati</taxon>
        <taxon>Pseudomonadota</taxon>
        <taxon>Betaproteobacteria</taxon>
        <taxon>Burkholderiales</taxon>
        <taxon>Comamonadaceae</taxon>
        <taxon>Ramlibacter</taxon>
    </lineage>
</organism>
<name>A0A934PZW7_9BURK</name>
<evidence type="ECO:0000256" key="1">
    <source>
        <dbReference type="SAM" id="MobiDB-lite"/>
    </source>
</evidence>
<protein>
    <submittedName>
        <fullName evidence="2">DUF1376 domain-containing protein</fullName>
    </submittedName>
</protein>
<comment type="caution">
    <text evidence="2">The sequence shown here is derived from an EMBL/GenBank/DDBJ whole genome shotgun (WGS) entry which is preliminary data.</text>
</comment>
<dbReference type="Proteomes" id="UP000617041">
    <property type="component" value="Unassembled WGS sequence"/>
</dbReference>
<dbReference type="RefSeq" id="WP_200787053.1">
    <property type="nucleotide sequence ID" value="NZ_JAEDAO010000001.1"/>
</dbReference>
<proteinExistence type="predicted"/>
<feature type="region of interest" description="Disordered" evidence="1">
    <location>
        <begin position="92"/>
        <end position="120"/>
    </location>
</feature>
<evidence type="ECO:0000313" key="3">
    <source>
        <dbReference type="Proteomes" id="UP000617041"/>
    </source>
</evidence>
<gene>
    <name evidence="2" type="ORF">I8E28_05830</name>
</gene>
<accession>A0A934PZW7</accession>
<keyword evidence="3" id="KW-1185">Reference proteome</keyword>
<dbReference type="Pfam" id="PF07120">
    <property type="entry name" value="DUF1376"/>
    <property type="match status" value="1"/>
</dbReference>
<reference evidence="2" key="1">
    <citation type="submission" date="2020-12" db="EMBL/GenBank/DDBJ databases">
        <title>Ramlibacter sp. nov., isolated from a freshwater alga, Cryptomonas.</title>
        <authorList>
            <person name="Kim H.M."/>
            <person name="Jeon C.O."/>
        </authorList>
    </citation>
    <scope>NUCLEOTIDE SEQUENCE</scope>
    <source>
        <strain evidence="2">CrO1</strain>
    </source>
</reference>
<evidence type="ECO:0000313" key="2">
    <source>
        <dbReference type="EMBL" id="MBK0392102.1"/>
    </source>
</evidence>
<dbReference type="InterPro" id="IPR010781">
    <property type="entry name" value="DUF1376"/>
</dbReference>